<dbReference type="EMBL" id="KZ857405">
    <property type="protein sequence ID" value="RDX49505.1"/>
    <property type="molecule type" value="Genomic_DNA"/>
</dbReference>
<reference evidence="3 4" key="1">
    <citation type="journal article" date="2018" name="Biotechnol. Biofuels">
        <title>Integrative visual omics of the white-rot fungus Polyporus brumalis exposes the biotechnological potential of its oxidative enzymes for delignifying raw plant biomass.</title>
        <authorList>
            <person name="Miyauchi S."/>
            <person name="Rancon A."/>
            <person name="Drula E."/>
            <person name="Hage H."/>
            <person name="Chaduli D."/>
            <person name="Favel A."/>
            <person name="Grisel S."/>
            <person name="Henrissat B."/>
            <person name="Herpoel-Gimbert I."/>
            <person name="Ruiz-Duenas F.J."/>
            <person name="Chevret D."/>
            <person name="Hainaut M."/>
            <person name="Lin J."/>
            <person name="Wang M."/>
            <person name="Pangilinan J."/>
            <person name="Lipzen A."/>
            <person name="Lesage-Meessen L."/>
            <person name="Navarro D."/>
            <person name="Riley R."/>
            <person name="Grigoriev I.V."/>
            <person name="Zhou S."/>
            <person name="Raouche S."/>
            <person name="Rosso M.N."/>
        </authorList>
    </citation>
    <scope>NUCLEOTIDE SEQUENCE [LARGE SCALE GENOMIC DNA]</scope>
    <source>
        <strain evidence="3 4">BRFM 1820</strain>
    </source>
</reference>
<evidence type="ECO:0000313" key="3">
    <source>
        <dbReference type="EMBL" id="RDX49505.1"/>
    </source>
</evidence>
<feature type="domain" description="Fungal-type protein kinase" evidence="2">
    <location>
        <begin position="116"/>
        <end position="157"/>
    </location>
</feature>
<name>A0A371DAD5_9APHY</name>
<keyword evidence="4" id="KW-1185">Reference proteome</keyword>
<feature type="compositionally biased region" description="Polar residues" evidence="1">
    <location>
        <begin position="65"/>
        <end position="76"/>
    </location>
</feature>
<evidence type="ECO:0000313" key="4">
    <source>
        <dbReference type="Proteomes" id="UP000256964"/>
    </source>
</evidence>
<sequence>MSDVQPAQVPCPDYAGDALDAMKERNSLSAEGIASISGHNFPEDMTRVGTAVFVANGLLKAVESDIQQPESRQTSVRVEARPKRSEPQVGNSSQGKHVYFKSVLAQTSTATLPGDGLAGTVIFMAQAVLHATSSGGQPVVRTAEHDLESFFWVIIYVIYKHALDDTETLQIIADESAHEDFRDTLAKEFQALFAAFNISDLIGRRETLWGNHNLLAGITNLLTYAVHVKDDGEDMEGIVMAMWIEIQNFQPPKFLPERGLPKYRTSILARTPQAAKVKPTHDIIVNHLKVVLHGVDERRIKEEAQIAARTAREMHVE</sequence>
<dbReference type="InterPro" id="IPR040976">
    <property type="entry name" value="Pkinase_fungal"/>
</dbReference>
<dbReference type="Proteomes" id="UP000256964">
    <property type="component" value="Unassembled WGS sequence"/>
</dbReference>
<dbReference type="AlphaFoldDB" id="A0A371DAD5"/>
<dbReference type="OrthoDB" id="2758787at2759"/>
<proteinExistence type="predicted"/>
<accession>A0A371DAD5</accession>
<dbReference type="Pfam" id="PF17667">
    <property type="entry name" value="Pkinase_fungal"/>
    <property type="match status" value="1"/>
</dbReference>
<feature type="region of interest" description="Disordered" evidence="1">
    <location>
        <begin position="65"/>
        <end position="94"/>
    </location>
</feature>
<organism evidence="3 4">
    <name type="scientific">Lentinus brumalis</name>
    <dbReference type="NCBI Taxonomy" id="2498619"/>
    <lineage>
        <taxon>Eukaryota</taxon>
        <taxon>Fungi</taxon>
        <taxon>Dikarya</taxon>
        <taxon>Basidiomycota</taxon>
        <taxon>Agaricomycotina</taxon>
        <taxon>Agaricomycetes</taxon>
        <taxon>Polyporales</taxon>
        <taxon>Polyporaceae</taxon>
        <taxon>Lentinus</taxon>
    </lineage>
</organism>
<protein>
    <recommendedName>
        <fullName evidence="2">Fungal-type protein kinase domain-containing protein</fullName>
    </recommendedName>
</protein>
<evidence type="ECO:0000259" key="2">
    <source>
        <dbReference type="Pfam" id="PF17667"/>
    </source>
</evidence>
<gene>
    <name evidence="3" type="ORF">OH76DRAFT_535466</name>
</gene>
<dbReference type="STRING" id="139420.A0A371DAD5"/>
<evidence type="ECO:0000256" key="1">
    <source>
        <dbReference type="SAM" id="MobiDB-lite"/>
    </source>
</evidence>